<feature type="signal peptide" evidence="1">
    <location>
        <begin position="1"/>
        <end position="18"/>
    </location>
</feature>
<gene>
    <name evidence="2" type="ORF">QTA56_08085</name>
</gene>
<evidence type="ECO:0000256" key="1">
    <source>
        <dbReference type="SAM" id="SignalP"/>
    </source>
</evidence>
<evidence type="ECO:0000313" key="3">
    <source>
        <dbReference type="Proteomes" id="UP001168524"/>
    </source>
</evidence>
<feature type="chain" id="PRO_5045802364" evidence="1">
    <location>
        <begin position="19"/>
        <end position="114"/>
    </location>
</feature>
<protein>
    <submittedName>
        <fullName evidence="2">Uncharacterized protein</fullName>
    </submittedName>
</protein>
<sequence length="114" mass="12518">MKKLIMAILLSIAVPAIAQAKPATCQIEDSGKTIYKGKCNFDPQGNGSFYISHPSFAKKLNFEGIMVWIESKDQAVVQATKLSGGASTWGEATRSQKEKACWVGDWFKVCTWAQ</sequence>
<keyword evidence="1" id="KW-0732">Signal</keyword>
<dbReference type="Proteomes" id="UP001168524">
    <property type="component" value="Unassembled WGS sequence"/>
</dbReference>
<dbReference type="RefSeq" id="WP_023274801.1">
    <property type="nucleotide sequence ID" value="NZ_JAPQKF010000002.1"/>
</dbReference>
<comment type="caution">
    <text evidence="2">The sequence shown here is derived from an EMBL/GenBank/DDBJ whole genome shotgun (WGS) entry which is preliminary data.</text>
</comment>
<name>A0ABT7WNP0_9GAMM</name>
<evidence type="ECO:0000313" key="2">
    <source>
        <dbReference type="EMBL" id="MDN0014194.1"/>
    </source>
</evidence>
<proteinExistence type="predicted"/>
<accession>A0ABT7WNP0</accession>
<reference evidence="2" key="1">
    <citation type="submission" date="2023-06" db="EMBL/GenBank/DDBJ databases">
        <title>Two novel species of Acinetobacter isolated from motorbike repairing workshop in Vietnam.</title>
        <authorList>
            <person name="Le N.T.T."/>
        </authorList>
    </citation>
    <scope>NUCLEOTIDE SEQUENCE</scope>
    <source>
        <strain evidence="2">VNH17</strain>
    </source>
</reference>
<keyword evidence="3" id="KW-1185">Reference proteome</keyword>
<organism evidence="2 3">
    <name type="scientific">Acinetobacter thutiue</name>
    <dbReference type="NCBI Taxonomy" id="2998078"/>
    <lineage>
        <taxon>Bacteria</taxon>
        <taxon>Pseudomonadati</taxon>
        <taxon>Pseudomonadota</taxon>
        <taxon>Gammaproteobacteria</taxon>
        <taxon>Moraxellales</taxon>
        <taxon>Moraxellaceae</taxon>
        <taxon>Acinetobacter</taxon>
    </lineage>
</organism>
<dbReference type="EMBL" id="JAUDZE010000002">
    <property type="protein sequence ID" value="MDN0014194.1"/>
    <property type="molecule type" value="Genomic_DNA"/>
</dbReference>